<keyword evidence="2 5" id="KW-0479">Metal-binding</keyword>
<dbReference type="CDD" id="cd08283">
    <property type="entry name" value="FDH_like_1"/>
    <property type="match status" value="1"/>
</dbReference>
<dbReference type="InterPro" id="IPR011032">
    <property type="entry name" value="GroES-like_sf"/>
</dbReference>
<name>A0A6J4IZU2_9ACTN</name>
<evidence type="ECO:0000256" key="5">
    <source>
        <dbReference type="RuleBase" id="RU361277"/>
    </source>
</evidence>
<dbReference type="SUPFAM" id="SSF50129">
    <property type="entry name" value="GroES-like"/>
    <property type="match status" value="1"/>
</dbReference>
<dbReference type="GO" id="GO:0008270">
    <property type="term" value="F:zinc ion binding"/>
    <property type="evidence" value="ECO:0007669"/>
    <property type="project" value="InterPro"/>
</dbReference>
<dbReference type="Gene3D" id="3.40.50.720">
    <property type="entry name" value="NAD(P)-binding Rossmann-like Domain"/>
    <property type="match status" value="1"/>
</dbReference>
<accession>A0A6J4IZU2</accession>
<dbReference type="EMBL" id="CADCSZ010000178">
    <property type="protein sequence ID" value="CAA9263813.1"/>
    <property type="molecule type" value="Genomic_DNA"/>
</dbReference>
<evidence type="ECO:0000259" key="6">
    <source>
        <dbReference type="Pfam" id="PF00107"/>
    </source>
</evidence>
<dbReference type="GO" id="GO:0016491">
    <property type="term" value="F:oxidoreductase activity"/>
    <property type="evidence" value="ECO:0007669"/>
    <property type="project" value="UniProtKB-KW"/>
</dbReference>
<dbReference type="PANTHER" id="PTHR42813">
    <property type="entry name" value="ZINC-TYPE ALCOHOL DEHYDROGENASE-LIKE"/>
    <property type="match status" value="1"/>
</dbReference>
<dbReference type="Pfam" id="PF00107">
    <property type="entry name" value="ADH_zinc_N"/>
    <property type="match status" value="1"/>
</dbReference>
<dbReference type="PROSITE" id="PS00059">
    <property type="entry name" value="ADH_ZINC"/>
    <property type="match status" value="1"/>
</dbReference>
<evidence type="ECO:0000259" key="7">
    <source>
        <dbReference type="Pfam" id="PF08240"/>
    </source>
</evidence>
<dbReference type="SUPFAM" id="SSF51735">
    <property type="entry name" value="NAD(P)-binding Rossmann-fold domains"/>
    <property type="match status" value="1"/>
</dbReference>
<proteinExistence type="inferred from homology"/>
<evidence type="ECO:0000256" key="3">
    <source>
        <dbReference type="ARBA" id="ARBA00022833"/>
    </source>
</evidence>
<reference evidence="8" key="1">
    <citation type="submission" date="2020-02" db="EMBL/GenBank/DDBJ databases">
        <authorList>
            <person name="Meier V. D."/>
        </authorList>
    </citation>
    <scope>NUCLEOTIDE SEQUENCE</scope>
    <source>
        <strain evidence="8">AVDCRST_MAG76</strain>
    </source>
</reference>
<dbReference type="Pfam" id="PF08240">
    <property type="entry name" value="ADH_N"/>
    <property type="match status" value="1"/>
</dbReference>
<dbReference type="InterPro" id="IPR013149">
    <property type="entry name" value="ADH-like_C"/>
</dbReference>
<evidence type="ECO:0000256" key="2">
    <source>
        <dbReference type="ARBA" id="ARBA00022723"/>
    </source>
</evidence>
<keyword evidence="3 5" id="KW-0862">Zinc</keyword>
<sequence>MKALTWHGKRDVRIDTVPDPTIEEPTDAIVRITSTGLCGSDLHLYELFGPFMDEGDILGHEPMGVVEAVGSSVSQIKPGDRVVIPFNISCGHCWMCTNSLQSQCETTQVHEHGTGASLFGYTKLYGQVAGGQAELLRVPQAQYGPIKVPHGPPDDRFLYLSDVLPTAWQAVEYASIPKGGTVAVLGLGPIGQMAGRIALHQGASQVFGIDLVPERLKVAAASGIQTLDLAQHDDLGSELREQTGGRGPDAVIEAVGMEAHGSGGAKLAQTLVGLLPDPVASPLMQKAGVDRLAALLSGIDLVRRGGTLSISGVYGGNADPLPLLQMFDKQLTVRMGQANVKRWVDDLMPLLGDDDPLGVDQLATHHLPLDEAPQAYATFQKKEDGAVKIVFTP</sequence>
<dbReference type="InterPro" id="IPR036291">
    <property type="entry name" value="NAD(P)-bd_dom_sf"/>
</dbReference>
<comment type="cofactor">
    <cofactor evidence="1 5">
        <name>Zn(2+)</name>
        <dbReference type="ChEBI" id="CHEBI:29105"/>
    </cofactor>
</comment>
<protein>
    <submittedName>
        <fullName evidence="8">Threonine dehydrogenase and related Zn-dependent dehydrogenases</fullName>
    </submittedName>
</protein>
<dbReference type="InterPro" id="IPR013154">
    <property type="entry name" value="ADH-like_N"/>
</dbReference>
<comment type="similarity">
    <text evidence="5">Belongs to the zinc-containing alcohol dehydrogenase family.</text>
</comment>
<dbReference type="Gene3D" id="3.90.180.10">
    <property type="entry name" value="Medium-chain alcohol dehydrogenases, catalytic domain"/>
    <property type="match status" value="1"/>
</dbReference>
<dbReference type="PANTHER" id="PTHR42813:SF2">
    <property type="entry name" value="DEHYDROGENASE, ZINC-CONTAINING, PUTATIVE (AFU_ORTHOLOGUE AFUA_2G02810)-RELATED"/>
    <property type="match status" value="1"/>
</dbReference>
<organism evidence="8">
    <name type="scientific">uncultured Acidimicrobiales bacterium</name>
    <dbReference type="NCBI Taxonomy" id="310071"/>
    <lineage>
        <taxon>Bacteria</taxon>
        <taxon>Bacillati</taxon>
        <taxon>Actinomycetota</taxon>
        <taxon>Acidimicrobiia</taxon>
        <taxon>Acidimicrobiales</taxon>
        <taxon>environmental samples</taxon>
    </lineage>
</organism>
<dbReference type="AlphaFoldDB" id="A0A6J4IZU2"/>
<feature type="domain" description="Alcohol dehydrogenase-like C-terminal" evidence="6">
    <location>
        <begin position="189"/>
        <end position="258"/>
    </location>
</feature>
<dbReference type="InterPro" id="IPR002328">
    <property type="entry name" value="ADH_Zn_CS"/>
</dbReference>
<evidence type="ECO:0000313" key="8">
    <source>
        <dbReference type="EMBL" id="CAA9263813.1"/>
    </source>
</evidence>
<feature type="domain" description="Alcohol dehydrogenase-like N-terminal" evidence="7">
    <location>
        <begin position="25"/>
        <end position="146"/>
    </location>
</feature>
<evidence type="ECO:0000256" key="4">
    <source>
        <dbReference type="ARBA" id="ARBA00023002"/>
    </source>
</evidence>
<keyword evidence="4" id="KW-0560">Oxidoreductase</keyword>
<evidence type="ECO:0000256" key="1">
    <source>
        <dbReference type="ARBA" id="ARBA00001947"/>
    </source>
</evidence>
<gene>
    <name evidence="8" type="ORF">AVDCRST_MAG76-2926</name>
</gene>